<dbReference type="PANTHER" id="PTHR33352">
    <property type="entry name" value="SLR1095 PROTEIN"/>
    <property type="match status" value="1"/>
</dbReference>
<dbReference type="AlphaFoldDB" id="A0A150Q9C6"/>
<comment type="caution">
    <text evidence="4">The sequence shown here is derived from an EMBL/GenBank/DDBJ whole genome shotgun (WGS) entry which is preliminary data.</text>
</comment>
<keyword evidence="1" id="KW-0175">Coiled coil</keyword>
<dbReference type="OrthoDB" id="557157at2"/>
<dbReference type="PANTHER" id="PTHR33352:SF3">
    <property type="entry name" value="SLR1612 PROTEIN"/>
    <property type="match status" value="1"/>
</dbReference>
<evidence type="ECO:0000313" key="5">
    <source>
        <dbReference type="Proteomes" id="UP000075260"/>
    </source>
</evidence>
<reference evidence="4 5" key="1">
    <citation type="submission" date="2014-02" db="EMBL/GenBank/DDBJ databases">
        <title>The small core and large imbalanced accessory genome model reveals a collaborative survival strategy of Sorangium cellulosum strains in nature.</title>
        <authorList>
            <person name="Han K."/>
            <person name="Peng R."/>
            <person name="Blom J."/>
            <person name="Li Y.-Z."/>
        </authorList>
    </citation>
    <scope>NUCLEOTIDE SEQUENCE [LARGE SCALE GENOMIC DNA]</scope>
    <source>
        <strain evidence="4 5">So0008-312</strain>
    </source>
</reference>
<feature type="region of interest" description="Disordered" evidence="2">
    <location>
        <begin position="1"/>
        <end position="31"/>
    </location>
</feature>
<feature type="coiled-coil region" evidence="1">
    <location>
        <begin position="202"/>
        <end position="236"/>
    </location>
</feature>
<dbReference type="RefSeq" id="WP_061611617.1">
    <property type="nucleotide sequence ID" value="NZ_JEMA01000906.1"/>
</dbReference>
<dbReference type="Pfam" id="PF05685">
    <property type="entry name" value="Uma2"/>
    <property type="match status" value="1"/>
</dbReference>
<dbReference type="Gene3D" id="3.90.1570.10">
    <property type="entry name" value="tt1808, chain A"/>
    <property type="match status" value="1"/>
</dbReference>
<organism evidence="4 5">
    <name type="scientific">Sorangium cellulosum</name>
    <name type="common">Polyangium cellulosum</name>
    <dbReference type="NCBI Taxonomy" id="56"/>
    <lineage>
        <taxon>Bacteria</taxon>
        <taxon>Pseudomonadati</taxon>
        <taxon>Myxococcota</taxon>
        <taxon>Polyangia</taxon>
        <taxon>Polyangiales</taxon>
        <taxon>Polyangiaceae</taxon>
        <taxon>Sorangium</taxon>
    </lineage>
</organism>
<evidence type="ECO:0000313" key="4">
    <source>
        <dbReference type="EMBL" id="KYF64561.1"/>
    </source>
</evidence>
<name>A0A150Q9C6_SORCE</name>
<dbReference type="InterPro" id="IPR012296">
    <property type="entry name" value="Nuclease_put_TT1808"/>
</dbReference>
<dbReference type="InterPro" id="IPR008538">
    <property type="entry name" value="Uma2"/>
</dbReference>
<evidence type="ECO:0000259" key="3">
    <source>
        <dbReference type="Pfam" id="PF05685"/>
    </source>
</evidence>
<proteinExistence type="predicted"/>
<dbReference type="InterPro" id="IPR011335">
    <property type="entry name" value="Restrct_endonuc-II-like"/>
</dbReference>
<evidence type="ECO:0000256" key="1">
    <source>
        <dbReference type="SAM" id="Coils"/>
    </source>
</evidence>
<dbReference type="CDD" id="cd06260">
    <property type="entry name" value="DUF820-like"/>
    <property type="match status" value="1"/>
</dbReference>
<feature type="compositionally biased region" description="Basic and acidic residues" evidence="2">
    <location>
        <begin position="22"/>
        <end position="31"/>
    </location>
</feature>
<feature type="domain" description="Putative restriction endonuclease" evidence="3">
    <location>
        <begin position="27"/>
        <end position="179"/>
    </location>
</feature>
<dbReference type="Proteomes" id="UP000075260">
    <property type="component" value="Unassembled WGS sequence"/>
</dbReference>
<dbReference type="EMBL" id="JEMA01000906">
    <property type="protein sequence ID" value="KYF64561.1"/>
    <property type="molecule type" value="Genomic_DNA"/>
</dbReference>
<evidence type="ECO:0000256" key="2">
    <source>
        <dbReference type="SAM" id="MobiDB-lite"/>
    </source>
</evidence>
<protein>
    <recommendedName>
        <fullName evidence="3">Putative restriction endonuclease domain-containing protein</fullName>
    </recommendedName>
</protein>
<accession>A0A150Q9C6</accession>
<sequence length="241" mass="27450">MPYASETSLIPIPPPGEDELPHDDGEPMESDRHRKQMLLLIETLDLFWKERDDVYVSGNMAIYFSELQTMKNDFRGPDVFVVLDTVRRDRKSWVVWQENGRTPDVVIELLSESTEAVDRGEKMRIYAKVLRVPEYFMYDPMKSALEGHGLDIGSRSYKPMAASAEGELVSQQLGLRLGVREGLYLGSKGRWLRWLDAEGRVLPTAEEQARAAEEQARAAEERAQTLADKLAAYEKRFGPLS</sequence>
<gene>
    <name evidence="4" type="ORF">BE15_43695</name>
</gene>
<dbReference type="SUPFAM" id="SSF52980">
    <property type="entry name" value="Restriction endonuclease-like"/>
    <property type="match status" value="1"/>
</dbReference>